<reference evidence="3 4" key="1">
    <citation type="submission" date="2018-07" db="EMBL/GenBank/DDBJ databases">
        <authorList>
            <person name="Zhang Y."/>
            <person name="Wang L."/>
            <person name="Ma S."/>
        </authorList>
    </citation>
    <scope>NUCLEOTIDE SEQUENCE [LARGE SCALE GENOMIC DNA]</scope>
    <source>
        <strain evidence="3 4">4-2</strain>
    </source>
</reference>
<dbReference type="GO" id="GO:0005737">
    <property type="term" value="C:cytoplasm"/>
    <property type="evidence" value="ECO:0007669"/>
    <property type="project" value="TreeGrafter"/>
</dbReference>
<dbReference type="CDD" id="cd03112">
    <property type="entry name" value="CobW-like"/>
    <property type="match status" value="1"/>
</dbReference>
<dbReference type="RefSeq" id="WP_122114265.1">
    <property type="nucleotide sequence ID" value="NZ_QOKZ01000013.1"/>
</dbReference>
<dbReference type="PANTHER" id="PTHR13748:SF62">
    <property type="entry name" value="COBW DOMAIN-CONTAINING PROTEIN"/>
    <property type="match status" value="1"/>
</dbReference>
<dbReference type="SMART" id="SM00833">
    <property type="entry name" value="CobW_C"/>
    <property type="match status" value="1"/>
</dbReference>
<dbReference type="InterPro" id="IPR027417">
    <property type="entry name" value="P-loop_NTPase"/>
</dbReference>
<name>A0A3M0MIU8_9RHOB</name>
<evidence type="ECO:0000256" key="1">
    <source>
        <dbReference type="ARBA" id="ARBA00045658"/>
    </source>
</evidence>
<proteinExistence type="predicted"/>
<dbReference type="Gene3D" id="3.40.50.300">
    <property type="entry name" value="P-loop containing nucleotide triphosphate hydrolases"/>
    <property type="match status" value="1"/>
</dbReference>
<dbReference type="SUPFAM" id="SSF52540">
    <property type="entry name" value="P-loop containing nucleoside triphosphate hydrolases"/>
    <property type="match status" value="1"/>
</dbReference>
<dbReference type="SUPFAM" id="SSF90002">
    <property type="entry name" value="Hypothetical protein YjiA, C-terminal domain"/>
    <property type="match status" value="1"/>
</dbReference>
<dbReference type="Pfam" id="PF07683">
    <property type="entry name" value="CobW_C"/>
    <property type="match status" value="1"/>
</dbReference>
<dbReference type="OrthoDB" id="9808822at2"/>
<feature type="domain" description="CobW C-terminal" evidence="2">
    <location>
        <begin position="212"/>
        <end position="296"/>
    </location>
</feature>
<dbReference type="EMBL" id="QOKZ01000013">
    <property type="protein sequence ID" value="RMC31167.1"/>
    <property type="molecule type" value="Genomic_DNA"/>
</dbReference>
<keyword evidence="4" id="KW-1185">Reference proteome</keyword>
<comment type="function">
    <text evidence="1">Zinc chaperone that directly transfers zinc cofactor to target proteins, thereby activating them. Zinc is transferred from the CXCC motif in the GTPase domain to the zinc binding site in target proteins in a process requiring GTP hydrolysis.</text>
</comment>
<dbReference type="Pfam" id="PF02492">
    <property type="entry name" value="cobW"/>
    <property type="match status" value="1"/>
</dbReference>
<evidence type="ECO:0000313" key="4">
    <source>
        <dbReference type="Proteomes" id="UP000273516"/>
    </source>
</evidence>
<dbReference type="InterPro" id="IPR011629">
    <property type="entry name" value="CobW-like_C"/>
</dbReference>
<dbReference type="InterPro" id="IPR051316">
    <property type="entry name" value="Zinc-reg_GTPase_activator"/>
</dbReference>
<accession>A0A3M0MIU8</accession>
<dbReference type="AlphaFoldDB" id="A0A3M0MIU8"/>
<sequence length="314" mass="33020">MRLPVTVIAGYLGAGKTTLINQLLRNNEGWRLAVLVNEFGELPIDSELIEAQGNGVISISGGCVCCAFGSDLIGALDGIKALDPPVDHVLIEASGVALPGSIIASVGLVDGLRADAVVVLADAEQIRRNATDPYLGDTILRQLAQADIMLLTKSDLVTNEERSRLLDWLRSKAPQARLLPVSHGEVPISAVVGALPVPARGRKPAADAHGQFSSLVLTPGRPIDVRRLAQALADDPGVTRAKGFVLTEAGLVLLHVVGHRYSVEAATGDHSIGVVCIGLKGRLDVARLNRAKSDAEVAARPVFQANRAILPNPE</sequence>
<dbReference type="PANTHER" id="PTHR13748">
    <property type="entry name" value="COBW-RELATED"/>
    <property type="match status" value="1"/>
</dbReference>
<dbReference type="InterPro" id="IPR003495">
    <property type="entry name" value="CobW/HypB/UreG_nucleotide-bd"/>
</dbReference>
<evidence type="ECO:0000259" key="2">
    <source>
        <dbReference type="SMART" id="SM00833"/>
    </source>
</evidence>
<dbReference type="Proteomes" id="UP000273516">
    <property type="component" value="Unassembled WGS sequence"/>
</dbReference>
<comment type="caution">
    <text evidence="3">The sequence shown here is derived from an EMBL/GenBank/DDBJ whole genome shotgun (WGS) entry which is preliminary data.</text>
</comment>
<evidence type="ECO:0000313" key="3">
    <source>
        <dbReference type="EMBL" id="RMC31167.1"/>
    </source>
</evidence>
<organism evidence="3 4">
    <name type="scientific">Paracoccus alkanivorans</name>
    <dbReference type="NCBI Taxonomy" id="2116655"/>
    <lineage>
        <taxon>Bacteria</taxon>
        <taxon>Pseudomonadati</taxon>
        <taxon>Pseudomonadota</taxon>
        <taxon>Alphaproteobacteria</taxon>
        <taxon>Rhodobacterales</taxon>
        <taxon>Paracoccaceae</taxon>
        <taxon>Paracoccus</taxon>
    </lineage>
</organism>
<protein>
    <submittedName>
        <fullName evidence="3">GTP-binding protein</fullName>
    </submittedName>
</protein>
<gene>
    <name evidence="3" type="ORF">C9E81_20715</name>
</gene>